<dbReference type="InterPro" id="IPR050148">
    <property type="entry name" value="Terpene_synthase-like"/>
</dbReference>
<evidence type="ECO:0008006" key="12">
    <source>
        <dbReference type="Google" id="ProtNLM"/>
    </source>
</evidence>
<comment type="subcellular location">
    <subcellularLocation>
        <location evidence="2">Cytoplasm</location>
    </subcellularLocation>
</comment>
<feature type="domain" description="Terpene synthase N-terminal" evidence="8">
    <location>
        <begin position="89"/>
        <end position="256"/>
    </location>
</feature>
<evidence type="ECO:0000256" key="6">
    <source>
        <dbReference type="ARBA" id="ARBA00022723"/>
    </source>
</evidence>
<comment type="similarity">
    <text evidence="4">Belongs to the terpene synthase family.</text>
</comment>
<dbReference type="SUPFAM" id="SSF48239">
    <property type="entry name" value="Terpenoid cyclases/Protein prenyltransferases"/>
    <property type="match status" value="1"/>
</dbReference>
<evidence type="ECO:0000259" key="8">
    <source>
        <dbReference type="Pfam" id="PF01397"/>
    </source>
</evidence>
<evidence type="ECO:0000256" key="3">
    <source>
        <dbReference type="ARBA" id="ARBA00004721"/>
    </source>
</evidence>
<dbReference type="InterPro" id="IPR005630">
    <property type="entry name" value="Terpene_synthase_metal-bd"/>
</dbReference>
<dbReference type="PANTHER" id="PTHR31225:SF118">
    <property type="entry name" value="(E)-BETA-FARNESENE SYNTHASE"/>
    <property type="match status" value="1"/>
</dbReference>
<keyword evidence="7" id="KW-0611">Plant defense</keyword>
<protein>
    <recommendedName>
        <fullName evidence="12">Sesquiterpene synthase</fullName>
    </recommendedName>
</protein>
<dbReference type="SUPFAM" id="SSF48576">
    <property type="entry name" value="Terpenoid synthases"/>
    <property type="match status" value="1"/>
</dbReference>
<dbReference type="HOGENOM" id="CLU_003125_7_2_1"/>
<reference evidence="10" key="2">
    <citation type="submission" date="2018-04" db="EMBL/GenBank/DDBJ databases">
        <title>OnivRS2 (Oryza nivara Reference Sequence Version 2).</title>
        <authorList>
            <person name="Zhang J."/>
            <person name="Kudrna D."/>
            <person name="Lee S."/>
            <person name="Talag J."/>
            <person name="Rajasekar S."/>
            <person name="Welchert J."/>
            <person name="Hsing Y.-I."/>
            <person name="Wing R.A."/>
        </authorList>
    </citation>
    <scope>NUCLEOTIDE SEQUENCE [LARGE SCALE GENOMIC DNA]</scope>
    <source>
        <strain evidence="10">SL10</strain>
    </source>
</reference>
<evidence type="ECO:0000313" key="11">
    <source>
        <dbReference type="Proteomes" id="UP000006591"/>
    </source>
</evidence>
<evidence type="ECO:0000256" key="5">
    <source>
        <dbReference type="ARBA" id="ARBA00022490"/>
    </source>
</evidence>
<dbReference type="Proteomes" id="UP000006591">
    <property type="component" value="Chromosome 6"/>
</dbReference>
<dbReference type="CDD" id="cd00684">
    <property type="entry name" value="Terpene_cyclase_plant_C1"/>
    <property type="match status" value="1"/>
</dbReference>
<dbReference type="AlphaFoldDB" id="A0A0E0HSH8"/>
<dbReference type="InterPro" id="IPR008930">
    <property type="entry name" value="Terpenoid_cyclase/PrenylTrfase"/>
</dbReference>
<dbReference type="Gene3D" id="1.50.10.130">
    <property type="entry name" value="Terpene synthase, N-terminal domain"/>
    <property type="match status" value="1"/>
</dbReference>
<comment type="cofactor">
    <cofactor evidence="1">
        <name>Mg(2+)</name>
        <dbReference type="ChEBI" id="CHEBI:18420"/>
    </cofactor>
</comment>
<dbReference type="Pfam" id="PF01397">
    <property type="entry name" value="Terpene_synth"/>
    <property type="match status" value="1"/>
</dbReference>
<dbReference type="GO" id="GO:0010333">
    <property type="term" value="F:terpene synthase activity"/>
    <property type="evidence" value="ECO:0007669"/>
    <property type="project" value="InterPro"/>
</dbReference>
<dbReference type="EnsemblPlants" id="ONIVA06G22070.8">
    <property type="protein sequence ID" value="ONIVA06G22070.8"/>
    <property type="gene ID" value="ONIVA06G22070"/>
</dbReference>
<comment type="pathway">
    <text evidence="3">Secondary metabolite biosynthesis; terpenoid biosynthesis.</text>
</comment>
<dbReference type="InterPro" id="IPR036965">
    <property type="entry name" value="Terpene_synth_N_sf"/>
</dbReference>
<dbReference type="GO" id="GO:0000287">
    <property type="term" value="F:magnesium ion binding"/>
    <property type="evidence" value="ECO:0007669"/>
    <property type="project" value="InterPro"/>
</dbReference>
<keyword evidence="6" id="KW-0479">Metal-binding</keyword>
<keyword evidence="11" id="KW-1185">Reference proteome</keyword>
<dbReference type="Gramene" id="ONIVA06G22070.8">
    <property type="protein sequence ID" value="ONIVA06G22070.8"/>
    <property type="gene ID" value="ONIVA06G22070"/>
</dbReference>
<dbReference type="PANTHER" id="PTHR31225">
    <property type="entry name" value="OS04G0344100 PROTEIN-RELATED"/>
    <property type="match status" value="1"/>
</dbReference>
<name>A0A0E0HSH8_ORYNI</name>
<organism evidence="10">
    <name type="scientific">Oryza nivara</name>
    <name type="common">Indian wild rice</name>
    <name type="synonym">Oryza sativa f. spontanea</name>
    <dbReference type="NCBI Taxonomy" id="4536"/>
    <lineage>
        <taxon>Eukaryota</taxon>
        <taxon>Viridiplantae</taxon>
        <taxon>Streptophyta</taxon>
        <taxon>Embryophyta</taxon>
        <taxon>Tracheophyta</taxon>
        <taxon>Spermatophyta</taxon>
        <taxon>Magnoliopsida</taxon>
        <taxon>Liliopsida</taxon>
        <taxon>Poales</taxon>
        <taxon>Poaceae</taxon>
        <taxon>BOP clade</taxon>
        <taxon>Oryzoideae</taxon>
        <taxon>Oryzeae</taxon>
        <taxon>Oryzinae</taxon>
        <taxon>Oryza</taxon>
    </lineage>
</organism>
<proteinExistence type="inferred from homology"/>
<dbReference type="Gene3D" id="1.10.600.10">
    <property type="entry name" value="Farnesyl Diphosphate Synthase"/>
    <property type="match status" value="2"/>
</dbReference>
<evidence type="ECO:0000256" key="1">
    <source>
        <dbReference type="ARBA" id="ARBA00001946"/>
    </source>
</evidence>
<evidence type="ECO:0000259" key="9">
    <source>
        <dbReference type="Pfam" id="PF03936"/>
    </source>
</evidence>
<accession>A0A0E0HSH8</accession>
<evidence type="ECO:0000313" key="10">
    <source>
        <dbReference type="EnsemblPlants" id="ONIVA06G22070.8"/>
    </source>
</evidence>
<sequence length="577" mass="66789">MVAADHETIVTAVECLFEILRRLPGGCERGTSTCVSRSWFVMEDDELSANITDGSRINVPFELPVTAVCSEKEDNERMQKAASTFHPTLWGDFFVDYQPPNKSQHACMKERAEVLKEEVRCMVKGSKEVSEILDLVLTLQRLGLDSYYKTELDDLLYSIYNSDFDDKDLNLVSLRFYLLRKNGYDVSSDIFLCFKDKEGSFAADEVRSLLGLYNAAHVRTRGDKVLDGAIAFTKSHLEAKLEHLKSPLKEEVSSALETPLFRRVRILETRNYIPIYEKISGRNETILEFAKLNFNLLQLLYCEELKKITLWWKELNIQSNLSFIRDRIVEMHFWMTGVCPEFNYSLSRIILTKMMAYITIIDDIFDTHGTTEESMMLAEAIYKCNESAIVRLPEYMKCFYLYLLKTFDLIEEELGTSNSYRVFYLKELASIYAIKLLKRLVQGYSQEIKWRDEHYVPKTVDEHLEVSRATVGAFEIACASFVREQKGEHHVSTVQCYMFQHGTTMHDACVKIKELIEDSWKDIVKEYLTLPTEQPKIVAETIVDLARTADYMYKKTDSYTFANTIKDMVASLYVKPI</sequence>
<dbReference type="InterPro" id="IPR044814">
    <property type="entry name" value="Terpene_cyclase_plant_C1"/>
</dbReference>
<feature type="domain" description="Terpene synthase metal-binding" evidence="9">
    <location>
        <begin position="313"/>
        <end position="482"/>
    </location>
</feature>
<evidence type="ECO:0000256" key="7">
    <source>
        <dbReference type="ARBA" id="ARBA00022821"/>
    </source>
</evidence>
<keyword evidence="5" id="KW-0963">Cytoplasm</keyword>
<dbReference type="Pfam" id="PF03936">
    <property type="entry name" value="Terpene_synth_C"/>
    <property type="match status" value="1"/>
</dbReference>
<dbReference type="InterPro" id="IPR008949">
    <property type="entry name" value="Isoprenoid_synthase_dom_sf"/>
</dbReference>
<dbReference type="GO" id="GO:0016102">
    <property type="term" value="P:diterpenoid biosynthetic process"/>
    <property type="evidence" value="ECO:0007669"/>
    <property type="project" value="InterPro"/>
</dbReference>
<evidence type="ECO:0000256" key="4">
    <source>
        <dbReference type="ARBA" id="ARBA00006333"/>
    </source>
</evidence>
<dbReference type="GO" id="GO:0005737">
    <property type="term" value="C:cytoplasm"/>
    <property type="evidence" value="ECO:0007669"/>
    <property type="project" value="UniProtKB-SubCell"/>
</dbReference>
<dbReference type="InterPro" id="IPR001906">
    <property type="entry name" value="Terpene_synth_N"/>
</dbReference>
<dbReference type="GO" id="GO:0006952">
    <property type="term" value="P:defense response"/>
    <property type="evidence" value="ECO:0007669"/>
    <property type="project" value="UniProtKB-KW"/>
</dbReference>
<evidence type="ECO:0000256" key="2">
    <source>
        <dbReference type="ARBA" id="ARBA00004496"/>
    </source>
</evidence>
<reference evidence="10" key="1">
    <citation type="submission" date="2015-04" db="UniProtKB">
        <authorList>
            <consortium name="EnsemblPlants"/>
        </authorList>
    </citation>
    <scope>IDENTIFICATION</scope>
    <source>
        <strain evidence="10">SL10</strain>
    </source>
</reference>